<comment type="caution">
    <text evidence="8">The sequence shown here is derived from an EMBL/GenBank/DDBJ whole genome shotgun (WGS) entry which is preliminary data.</text>
</comment>
<dbReference type="PROSITE" id="PS00267">
    <property type="entry name" value="TACHYKININ"/>
    <property type="match status" value="1"/>
</dbReference>
<keyword evidence="3" id="KW-0964">Secreted</keyword>
<keyword evidence="5 7" id="KW-0732">Signal</keyword>
<evidence type="ECO:0000256" key="5">
    <source>
        <dbReference type="ARBA" id="ARBA00022729"/>
    </source>
</evidence>
<evidence type="ECO:0000256" key="3">
    <source>
        <dbReference type="ARBA" id="ARBA00022525"/>
    </source>
</evidence>
<keyword evidence="9" id="KW-1185">Reference proteome</keyword>
<keyword evidence="4" id="KW-0165">Cleavage on pair of basic residues</keyword>
<dbReference type="AlphaFoldDB" id="A0AA88M5I5"/>
<evidence type="ECO:0000313" key="9">
    <source>
        <dbReference type="Proteomes" id="UP001187315"/>
    </source>
</evidence>
<dbReference type="Proteomes" id="UP001187315">
    <property type="component" value="Unassembled WGS sequence"/>
</dbReference>
<comment type="similarity">
    <text evidence="2">Belongs to the tachykinin family.</text>
</comment>
<keyword evidence="6" id="KW-0027">Amidation</keyword>
<dbReference type="EMBL" id="JAVHJS010000018">
    <property type="protein sequence ID" value="KAK2829200.1"/>
    <property type="molecule type" value="Genomic_DNA"/>
</dbReference>
<gene>
    <name evidence="8" type="ORF">Q7C36_017190</name>
</gene>
<feature type="signal peptide" evidence="7">
    <location>
        <begin position="1"/>
        <end position="23"/>
    </location>
</feature>
<sequence length="106" mass="11957">MELFKLSVLAFALYAQLQTGVSSEDMDIWSLTNWQGDPAESDFTLHIDDLLKHSKSQQFHGLMGRSLEISQPLQLGQKRNNGEMFVGLMGKRSSQGDFEEVPDKPQ</sequence>
<reference evidence="8" key="1">
    <citation type="submission" date="2023-08" db="EMBL/GenBank/DDBJ databases">
        <title>Pelteobagrus vachellii genome.</title>
        <authorList>
            <person name="Liu H."/>
        </authorList>
    </citation>
    <scope>NUCLEOTIDE SEQUENCE</scope>
    <source>
        <strain evidence="8">PRFRI_2022a</strain>
        <tissue evidence="8">Muscle</tissue>
    </source>
</reference>
<comment type="subcellular location">
    <subcellularLocation>
        <location evidence="1">Secreted</location>
    </subcellularLocation>
</comment>
<accession>A0AA88M5I5</accession>
<evidence type="ECO:0000256" key="1">
    <source>
        <dbReference type="ARBA" id="ARBA00004613"/>
    </source>
</evidence>
<organism evidence="8 9">
    <name type="scientific">Tachysurus vachellii</name>
    <name type="common">Darkbarbel catfish</name>
    <name type="synonym">Pelteobagrus vachellii</name>
    <dbReference type="NCBI Taxonomy" id="175792"/>
    <lineage>
        <taxon>Eukaryota</taxon>
        <taxon>Metazoa</taxon>
        <taxon>Chordata</taxon>
        <taxon>Craniata</taxon>
        <taxon>Vertebrata</taxon>
        <taxon>Euteleostomi</taxon>
        <taxon>Actinopterygii</taxon>
        <taxon>Neopterygii</taxon>
        <taxon>Teleostei</taxon>
        <taxon>Ostariophysi</taxon>
        <taxon>Siluriformes</taxon>
        <taxon>Bagridae</taxon>
        <taxon>Tachysurus</taxon>
    </lineage>
</organism>
<dbReference type="GO" id="GO:0005576">
    <property type="term" value="C:extracellular region"/>
    <property type="evidence" value="ECO:0007669"/>
    <property type="project" value="UniProtKB-SubCell"/>
</dbReference>
<evidence type="ECO:0000256" key="7">
    <source>
        <dbReference type="SAM" id="SignalP"/>
    </source>
</evidence>
<name>A0AA88M5I5_TACVA</name>
<evidence type="ECO:0000256" key="2">
    <source>
        <dbReference type="ARBA" id="ARBA00007518"/>
    </source>
</evidence>
<dbReference type="PANTHER" id="PTHR11250:SF5">
    <property type="entry name" value="PROTACHYKININ-1-LIKE ISOFORM X1-RELATED"/>
    <property type="match status" value="1"/>
</dbReference>
<dbReference type="PANTHER" id="PTHR11250">
    <property type="entry name" value="TACHYKININ"/>
    <property type="match status" value="1"/>
</dbReference>
<feature type="chain" id="PRO_5041703386" evidence="7">
    <location>
        <begin position="24"/>
        <end position="106"/>
    </location>
</feature>
<evidence type="ECO:0000313" key="8">
    <source>
        <dbReference type="EMBL" id="KAK2829200.1"/>
    </source>
</evidence>
<proteinExistence type="inferred from homology"/>
<evidence type="ECO:0000256" key="6">
    <source>
        <dbReference type="ARBA" id="ARBA00022815"/>
    </source>
</evidence>
<evidence type="ECO:0000256" key="4">
    <source>
        <dbReference type="ARBA" id="ARBA00022685"/>
    </source>
</evidence>
<dbReference type="InterPro" id="IPR013055">
    <property type="entry name" value="Tachy_Neuro_lke_CS"/>
</dbReference>
<protein>
    <submittedName>
        <fullName evidence="8">Uncharacterized protein</fullName>
    </submittedName>
</protein>